<dbReference type="InterPro" id="IPR002711">
    <property type="entry name" value="HNH"/>
</dbReference>
<dbReference type="CDD" id="cd00085">
    <property type="entry name" value="HNHc"/>
    <property type="match status" value="1"/>
</dbReference>
<protein>
    <submittedName>
        <fullName evidence="2">HNH endonuclease</fullName>
    </submittedName>
</protein>
<dbReference type="EMBL" id="JBHRSM010000016">
    <property type="protein sequence ID" value="MFC3086280.1"/>
    <property type="molecule type" value="Genomic_DNA"/>
</dbReference>
<evidence type="ECO:0000313" key="2">
    <source>
        <dbReference type="EMBL" id="MFC3086280.1"/>
    </source>
</evidence>
<name>A0ABV7DVA1_9RHOB</name>
<feature type="domain" description="HNH" evidence="1">
    <location>
        <begin position="108"/>
        <end position="140"/>
    </location>
</feature>
<comment type="caution">
    <text evidence="2">The sequence shown here is derived from an EMBL/GenBank/DDBJ whole genome shotgun (WGS) entry which is preliminary data.</text>
</comment>
<reference evidence="3" key="1">
    <citation type="journal article" date="2019" name="Int. J. Syst. Evol. Microbiol.">
        <title>The Global Catalogue of Microorganisms (GCM) 10K type strain sequencing project: providing services to taxonomists for standard genome sequencing and annotation.</title>
        <authorList>
            <consortium name="The Broad Institute Genomics Platform"/>
            <consortium name="The Broad Institute Genome Sequencing Center for Infectious Disease"/>
            <person name="Wu L."/>
            <person name="Ma J."/>
        </authorList>
    </citation>
    <scope>NUCLEOTIDE SEQUENCE [LARGE SCALE GENOMIC DNA]</scope>
    <source>
        <strain evidence="3">KCTC 62102</strain>
    </source>
</reference>
<gene>
    <name evidence="2" type="ORF">ACFOD6_09505</name>
</gene>
<keyword evidence="2" id="KW-0378">Hydrolase</keyword>
<dbReference type="Pfam" id="PF01844">
    <property type="entry name" value="HNH"/>
    <property type="match status" value="1"/>
</dbReference>
<keyword evidence="2" id="KW-0540">Nuclease</keyword>
<sequence>MSHKAILIWNFLFQVSRSGTRTTKSSGLARAVSFQPGNVLSDGAHSLLMKSNERTRAMDALKNIRRQKMIEQGGCCYYCGLAMWENALKPAVQARGRSAASLRLLQCAAEHLHPRSEGGADTADNIVAACRFCNSRRHRRKQPQTPEAYRAYVQRRMAAGRWLAAQMAP</sequence>
<dbReference type="InterPro" id="IPR003615">
    <property type="entry name" value="HNH_nuc"/>
</dbReference>
<keyword evidence="2" id="KW-0255">Endonuclease</keyword>
<evidence type="ECO:0000313" key="3">
    <source>
        <dbReference type="Proteomes" id="UP001595445"/>
    </source>
</evidence>
<keyword evidence="3" id="KW-1185">Reference proteome</keyword>
<dbReference type="Proteomes" id="UP001595445">
    <property type="component" value="Unassembled WGS sequence"/>
</dbReference>
<dbReference type="Gene3D" id="1.10.30.50">
    <property type="match status" value="1"/>
</dbReference>
<dbReference type="RefSeq" id="WP_197646792.1">
    <property type="nucleotide sequence ID" value="NZ_JAEACP010000020.1"/>
</dbReference>
<evidence type="ECO:0000259" key="1">
    <source>
        <dbReference type="Pfam" id="PF01844"/>
    </source>
</evidence>
<dbReference type="GO" id="GO:0004519">
    <property type="term" value="F:endonuclease activity"/>
    <property type="evidence" value="ECO:0007669"/>
    <property type="project" value="UniProtKB-KW"/>
</dbReference>
<accession>A0ABV7DVA1</accession>
<organism evidence="2 3">
    <name type="scientific">Tabrizicola soli</name>
    <dbReference type="NCBI Taxonomy" id="2185115"/>
    <lineage>
        <taxon>Bacteria</taxon>
        <taxon>Pseudomonadati</taxon>
        <taxon>Pseudomonadota</taxon>
        <taxon>Alphaproteobacteria</taxon>
        <taxon>Rhodobacterales</taxon>
        <taxon>Paracoccaceae</taxon>
        <taxon>Tabrizicola</taxon>
    </lineage>
</organism>
<proteinExistence type="predicted"/>